<evidence type="ECO:0000313" key="1">
    <source>
        <dbReference type="EMBL" id="KAJ7720258.1"/>
    </source>
</evidence>
<dbReference type="Proteomes" id="UP001215598">
    <property type="component" value="Unassembled WGS sequence"/>
</dbReference>
<accession>A0AAD7HH79</accession>
<name>A0AAD7HH79_9AGAR</name>
<dbReference type="AlphaFoldDB" id="A0AAD7HH79"/>
<protein>
    <submittedName>
        <fullName evidence="1">Uncharacterized protein</fullName>
    </submittedName>
</protein>
<organism evidence="1 2">
    <name type="scientific">Mycena metata</name>
    <dbReference type="NCBI Taxonomy" id="1033252"/>
    <lineage>
        <taxon>Eukaryota</taxon>
        <taxon>Fungi</taxon>
        <taxon>Dikarya</taxon>
        <taxon>Basidiomycota</taxon>
        <taxon>Agaricomycotina</taxon>
        <taxon>Agaricomycetes</taxon>
        <taxon>Agaricomycetidae</taxon>
        <taxon>Agaricales</taxon>
        <taxon>Marasmiineae</taxon>
        <taxon>Mycenaceae</taxon>
        <taxon>Mycena</taxon>
    </lineage>
</organism>
<keyword evidence="2" id="KW-1185">Reference proteome</keyword>
<proteinExistence type="predicted"/>
<reference evidence="1" key="1">
    <citation type="submission" date="2023-03" db="EMBL/GenBank/DDBJ databases">
        <title>Massive genome expansion in bonnet fungi (Mycena s.s.) driven by repeated elements and novel gene families across ecological guilds.</title>
        <authorList>
            <consortium name="Lawrence Berkeley National Laboratory"/>
            <person name="Harder C.B."/>
            <person name="Miyauchi S."/>
            <person name="Viragh M."/>
            <person name="Kuo A."/>
            <person name="Thoen E."/>
            <person name="Andreopoulos B."/>
            <person name="Lu D."/>
            <person name="Skrede I."/>
            <person name="Drula E."/>
            <person name="Henrissat B."/>
            <person name="Morin E."/>
            <person name="Kohler A."/>
            <person name="Barry K."/>
            <person name="LaButti K."/>
            <person name="Morin E."/>
            <person name="Salamov A."/>
            <person name="Lipzen A."/>
            <person name="Mereny Z."/>
            <person name="Hegedus B."/>
            <person name="Baldrian P."/>
            <person name="Stursova M."/>
            <person name="Weitz H."/>
            <person name="Taylor A."/>
            <person name="Grigoriev I.V."/>
            <person name="Nagy L.G."/>
            <person name="Martin F."/>
            <person name="Kauserud H."/>
        </authorList>
    </citation>
    <scope>NUCLEOTIDE SEQUENCE</scope>
    <source>
        <strain evidence="1">CBHHK182m</strain>
    </source>
</reference>
<gene>
    <name evidence="1" type="ORF">B0H16DRAFT_1474493</name>
</gene>
<comment type="caution">
    <text evidence="1">The sequence shown here is derived from an EMBL/GenBank/DDBJ whole genome shotgun (WGS) entry which is preliminary data.</text>
</comment>
<sequence>MPWQIRVLCLPASQLSAMSFPTEYTPAERTGCCGIDVGRQREDGVRKRIPVESKDSQDSRWRAHRMETPYTTQELVLQLQQGREHTKATVASQALTLTVDGKKVEQPPNLAVAMSIGEESASTVLHGSAGCCTVPHATVHGAARHAMTWEVVPVPQSRSNTNILVITTYTFNATFEWFGTVLRYPSLPPGHANTATTVARHGTARHGEIPGPK</sequence>
<dbReference type="EMBL" id="JARKIB010000242">
    <property type="protein sequence ID" value="KAJ7720258.1"/>
    <property type="molecule type" value="Genomic_DNA"/>
</dbReference>
<evidence type="ECO:0000313" key="2">
    <source>
        <dbReference type="Proteomes" id="UP001215598"/>
    </source>
</evidence>